<dbReference type="PROSITE" id="PS00018">
    <property type="entry name" value="EF_HAND_1"/>
    <property type="match status" value="1"/>
</dbReference>
<keyword evidence="1" id="KW-0677">Repeat</keyword>
<evidence type="ECO:0000256" key="1">
    <source>
        <dbReference type="ARBA" id="ARBA00022737"/>
    </source>
</evidence>
<keyword evidence="5" id="KW-1185">Reference proteome</keyword>
<proteinExistence type="predicted"/>
<reference evidence="6" key="1">
    <citation type="submission" date="2022-11" db="UniProtKB">
        <authorList>
            <consortium name="WormBaseParasite"/>
        </authorList>
    </citation>
    <scope>IDENTIFICATION</scope>
</reference>
<dbReference type="InterPro" id="IPR050230">
    <property type="entry name" value="CALM/Myosin/TropC-like"/>
</dbReference>
<sequence length="187" mass="21454">MSSKNKEEQNEEFDSSDDDTSSIFEDKDEVLKTKVYEVLKVFDQNGDNTIDISDIGNVYRCLLINISQEQLADIESQLVKTENSTISCDSLVPRLLSQLQTTDKAFNPPTFADLETAFHTILEQCPEGLTKEKVTQLLTNRGEPLNDVEMAEMISHLPIRKNKIMDWKAYCRDIQMTIEEKQKIDKQ</sequence>
<dbReference type="WBParaSite" id="PDA_v2.g5891.t1">
    <property type="protein sequence ID" value="PDA_v2.g5891.t1"/>
    <property type="gene ID" value="PDA_v2.g5891"/>
</dbReference>
<dbReference type="Proteomes" id="UP000887578">
    <property type="component" value="Unplaced"/>
</dbReference>
<evidence type="ECO:0000256" key="2">
    <source>
        <dbReference type="ARBA" id="ARBA00022837"/>
    </source>
</evidence>
<evidence type="ECO:0000256" key="3">
    <source>
        <dbReference type="SAM" id="MobiDB-lite"/>
    </source>
</evidence>
<keyword evidence="2" id="KW-0106">Calcium</keyword>
<dbReference type="Gene3D" id="1.10.238.10">
    <property type="entry name" value="EF-hand"/>
    <property type="match status" value="1"/>
</dbReference>
<protein>
    <submittedName>
        <fullName evidence="6">EF-hand domain-containing protein</fullName>
    </submittedName>
</protein>
<dbReference type="SUPFAM" id="SSF47473">
    <property type="entry name" value="EF-hand"/>
    <property type="match status" value="1"/>
</dbReference>
<evidence type="ECO:0000313" key="6">
    <source>
        <dbReference type="WBParaSite" id="PDA_v2.g5891.t1"/>
    </source>
</evidence>
<dbReference type="PANTHER" id="PTHR23048">
    <property type="entry name" value="MYOSIN LIGHT CHAIN 1, 3"/>
    <property type="match status" value="1"/>
</dbReference>
<feature type="region of interest" description="Disordered" evidence="3">
    <location>
        <begin position="1"/>
        <end position="22"/>
    </location>
</feature>
<dbReference type="InterPro" id="IPR011992">
    <property type="entry name" value="EF-hand-dom_pair"/>
</dbReference>
<organism evidence="5 6">
    <name type="scientific">Panagrolaimus davidi</name>
    <dbReference type="NCBI Taxonomy" id="227884"/>
    <lineage>
        <taxon>Eukaryota</taxon>
        <taxon>Metazoa</taxon>
        <taxon>Ecdysozoa</taxon>
        <taxon>Nematoda</taxon>
        <taxon>Chromadorea</taxon>
        <taxon>Rhabditida</taxon>
        <taxon>Tylenchina</taxon>
        <taxon>Panagrolaimomorpha</taxon>
        <taxon>Panagrolaimoidea</taxon>
        <taxon>Panagrolaimidae</taxon>
        <taxon>Panagrolaimus</taxon>
    </lineage>
</organism>
<dbReference type="GO" id="GO:0016460">
    <property type="term" value="C:myosin II complex"/>
    <property type="evidence" value="ECO:0007669"/>
    <property type="project" value="TreeGrafter"/>
</dbReference>
<dbReference type="InterPro" id="IPR002048">
    <property type="entry name" value="EF_hand_dom"/>
</dbReference>
<evidence type="ECO:0000313" key="5">
    <source>
        <dbReference type="Proteomes" id="UP000887578"/>
    </source>
</evidence>
<feature type="compositionally biased region" description="Acidic residues" evidence="3">
    <location>
        <begin position="9"/>
        <end position="20"/>
    </location>
</feature>
<dbReference type="InterPro" id="IPR018247">
    <property type="entry name" value="EF_Hand_1_Ca_BS"/>
</dbReference>
<dbReference type="AlphaFoldDB" id="A0A914QQ64"/>
<name>A0A914QQ64_9BILA</name>
<dbReference type="PROSITE" id="PS50222">
    <property type="entry name" value="EF_HAND_2"/>
    <property type="match status" value="1"/>
</dbReference>
<accession>A0A914QQ64</accession>
<feature type="domain" description="EF-hand" evidence="4">
    <location>
        <begin position="30"/>
        <end position="65"/>
    </location>
</feature>
<evidence type="ECO:0000259" key="4">
    <source>
        <dbReference type="PROSITE" id="PS50222"/>
    </source>
</evidence>
<dbReference type="GO" id="GO:0005509">
    <property type="term" value="F:calcium ion binding"/>
    <property type="evidence" value="ECO:0007669"/>
    <property type="project" value="InterPro"/>
</dbReference>
<dbReference type="PANTHER" id="PTHR23048:SF0">
    <property type="entry name" value="CALMODULIN LIKE 3"/>
    <property type="match status" value="1"/>
</dbReference>